<protein>
    <recommendedName>
        <fullName evidence="2">KIB1-4 beta-propeller domain-containing protein</fullName>
    </recommendedName>
</protein>
<feature type="domain" description="KIB1-4 beta-propeller" evidence="2">
    <location>
        <begin position="25"/>
        <end position="137"/>
    </location>
</feature>
<dbReference type="AlphaFoldDB" id="A0A0E0LMH0"/>
<dbReference type="HOGENOM" id="CLU_1047271_0_0_1"/>
<dbReference type="EnsemblPlants" id="OPUNC07G18360.1">
    <property type="protein sequence ID" value="OPUNC07G18360.1"/>
    <property type="gene ID" value="OPUNC07G18360"/>
</dbReference>
<dbReference type="OMA" id="SYHRIMS"/>
<name>A0A0E0LMH0_ORYPU</name>
<feature type="region of interest" description="Disordered" evidence="1">
    <location>
        <begin position="241"/>
        <end position="266"/>
    </location>
</feature>
<dbReference type="Pfam" id="PF03478">
    <property type="entry name" value="Beta-prop_KIB1-4"/>
    <property type="match status" value="1"/>
</dbReference>
<keyword evidence="4" id="KW-1185">Reference proteome</keyword>
<reference evidence="3" key="2">
    <citation type="submission" date="2018-05" db="EMBL/GenBank/DDBJ databases">
        <title>OpunRS2 (Oryza punctata Reference Sequence Version 2).</title>
        <authorList>
            <person name="Zhang J."/>
            <person name="Kudrna D."/>
            <person name="Lee S."/>
            <person name="Talag J."/>
            <person name="Welchert J."/>
            <person name="Wing R.A."/>
        </authorList>
    </citation>
    <scope>NUCLEOTIDE SEQUENCE [LARGE SCALE GENOMIC DNA]</scope>
</reference>
<evidence type="ECO:0000313" key="3">
    <source>
        <dbReference type="EnsemblPlants" id="OPUNC07G18360.1"/>
    </source>
</evidence>
<evidence type="ECO:0000313" key="4">
    <source>
        <dbReference type="Proteomes" id="UP000026962"/>
    </source>
</evidence>
<organism evidence="3">
    <name type="scientific">Oryza punctata</name>
    <name type="common">Red rice</name>
    <dbReference type="NCBI Taxonomy" id="4537"/>
    <lineage>
        <taxon>Eukaryota</taxon>
        <taxon>Viridiplantae</taxon>
        <taxon>Streptophyta</taxon>
        <taxon>Embryophyta</taxon>
        <taxon>Tracheophyta</taxon>
        <taxon>Spermatophyta</taxon>
        <taxon>Magnoliopsida</taxon>
        <taxon>Liliopsida</taxon>
        <taxon>Poales</taxon>
        <taxon>Poaceae</taxon>
        <taxon>BOP clade</taxon>
        <taxon>Oryzoideae</taxon>
        <taxon>Oryzeae</taxon>
        <taxon>Oryzinae</taxon>
        <taxon>Oryza</taxon>
    </lineage>
</organism>
<dbReference type="Gramene" id="OPUNC07G18360.1">
    <property type="protein sequence ID" value="OPUNC07G18360.1"/>
    <property type="gene ID" value="OPUNC07G18360"/>
</dbReference>
<accession>A0A0E0LMH0</accession>
<dbReference type="PANTHER" id="PTHR33165">
    <property type="entry name" value="F-BOX DOMAIN CONTAINING PROTEIN-LIKE-RELATED"/>
    <property type="match status" value="1"/>
</dbReference>
<proteinExistence type="predicted"/>
<dbReference type="PANTHER" id="PTHR33165:SF57">
    <property type="entry name" value="OS10G0568000 PROTEIN"/>
    <property type="match status" value="1"/>
</dbReference>
<dbReference type="STRING" id="4537.A0A0E0LMH0"/>
<sequence>MGIMTPETTTSSDQPPRMLTAVDMMINPPFSFCSMSDSLHLVDNGGGELILVYRTIRRVRDDYDYYDEFGREYAVYRVDLDSRLLIPMRSLSGRAVFIGLSRSVSVSPNTFPSVTGDTVYLGFDCKEKTEPEKIGGYHVGDGSIEPSQLIKRASRLNPSTLVDCLSWCIQSNGKQLFGDSGQLERSPAFQVPSPNHVKQHQAPMKHRTIKTERLAPTGAPLLDSASSLSWPLFCYRPNEDTAISDPARPPLPQRSVPARIQLAAGT</sequence>
<evidence type="ECO:0000259" key="2">
    <source>
        <dbReference type="Pfam" id="PF03478"/>
    </source>
</evidence>
<dbReference type="Proteomes" id="UP000026962">
    <property type="component" value="Chromosome 7"/>
</dbReference>
<evidence type="ECO:0000256" key="1">
    <source>
        <dbReference type="SAM" id="MobiDB-lite"/>
    </source>
</evidence>
<reference evidence="3" key="1">
    <citation type="submission" date="2015-04" db="UniProtKB">
        <authorList>
            <consortium name="EnsemblPlants"/>
        </authorList>
    </citation>
    <scope>IDENTIFICATION</scope>
</reference>
<dbReference type="InterPro" id="IPR005174">
    <property type="entry name" value="KIB1-4_b-propeller"/>
</dbReference>